<dbReference type="AlphaFoldDB" id="A0A6J5FAQ7"/>
<accession>A0A6J5FAQ7</accession>
<reference evidence="1 2" key="1">
    <citation type="submission" date="2020-04" db="EMBL/GenBank/DDBJ databases">
        <authorList>
            <person name="De Canck E."/>
        </authorList>
    </citation>
    <scope>NUCLEOTIDE SEQUENCE [LARGE SCALE GENOMIC DNA]</scope>
    <source>
        <strain evidence="1 2">LMG 29542</strain>
    </source>
</reference>
<dbReference type="EMBL" id="CADIKH010000168">
    <property type="protein sequence ID" value="CAB3774772.1"/>
    <property type="molecule type" value="Genomic_DNA"/>
</dbReference>
<proteinExistence type="predicted"/>
<protein>
    <submittedName>
        <fullName evidence="1">Uncharacterized protein</fullName>
    </submittedName>
</protein>
<keyword evidence="2" id="KW-1185">Reference proteome</keyword>
<evidence type="ECO:0000313" key="1">
    <source>
        <dbReference type="EMBL" id="CAB3774772.1"/>
    </source>
</evidence>
<sequence length="56" mass="6168">MPALPLRHVAARTSTLHQPFDPNGGEAGYMIIRTPGNPSPWRPIGEAQICYDLSEH</sequence>
<dbReference type="Proteomes" id="UP000494363">
    <property type="component" value="Unassembled WGS sequence"/>
</dbReference>
<organism evidence="1 2">
    <name type="scientific">Paraburkholderia humisilvae</name>
    <dbReference type="NCBI Taxonomy" id="627669"/>
    <lineage>
        <taxon>Bacteria</taxon>
        <taxon>Pseudomonadati</taxon>
        <taxon>Pseudomonadota</taxon>
        <taxon>Betaproteobacteria</taxon>
        <taxon>Burkholderiales</taxon>
        <taxon>Burkholderiaceae</taxon>
        <taxon>Paraburkholderia</taxon>
    </lineage>
</organism>
<name>A0A6J5FAQ7_9BURK</name>
<evidence type="ECO:0000313" key="2">
    <source>
        <dbReference type="Proteomes" id="UP000494363"/>
    </source>
</evidence>
<gene>
    <name evidence="1" type="ORF">LMG29542_08154</name>
</gene>